<proteinExistence type="predicted"/>
<organism evidence="1 2">
    <name type="scientific">Dactylosporangium roseum</name>
    <dbReference type="NCBI Taxonomy" id="47989"/>
    <lineage>
        <taxon>Bacteria</taxon>
        <taxon>Bacillati</taxon>
        <taxon>Actinomycetota</taxon>
        <taxon>Actinomycetes</taxon>
        <taxon>Micromonosporales</taxon>
        <taxon>Micromonosporaceae</taxon>
        <taxon>Dactylosporangium</taxon>
    </lineage>
</organism>
<sequence length="71" mass="7362">MTAQSPGRLADVSKIAVRRASSLGDRLLVVPAPLALRAIHPDAEWVLPGAPCHARFLNDRPGPVQATGAGA</sequence>
<dbReference type="Proteomes" id="UP001058271">
    <property type="component" value="Chromosome"/>
</dbReference>
<dbReference type="RefSeq" id="WP_260723274.1">
    <property type="nucleotide sequence ID" value="NZ_BAAABS010000037.1"/>
</dbReference>
<keyword evidence="2" id="KW-1185">Reference proteome</keyword>
<evidence type="ECO:0000313" key="1">
    <source>
        <dbReference type="EMBL" id="UWZ33988.1"/>
    </source>
</evidence>
<dbReference type="SUPFAM" id="SSF53756">
    <property type="entry name" value="UDP-Glycosyltransferase/glycogen phosphorylase"/>
    <property type="match status" value="1"/>
</dbReference>
<accession>A0ABY5YYQ0</accession>
<protein>
    <submittedName>
        <fullName evidence="1">Uncharacterized protein</fullName>
    </submittedName>
</protein>
<dbReference type="EMBL" id="CP073721">
    <property type="protein sequence ID" value="UWZ33988.1"/>
    <property type="molecule type" value="Genomic_DNA"/>
</dbReference>
<gene>
    <name evidence="1" type="ORF">Drose_22285</name>
</gene>
<name>A0ABY5YYQ0_9ACTN</name>
<reference evidence="1" key="1">
    <citation type="submission" date="2021-04" db="EMBL/GenBank/DDBJ databases">
        <title>Biosynthetic gene clusters of Dactylosporangioum roseum.</title>
        <authorList>
            <person name="Hartkoorn R.C."/>
            <person name="Beaudoing E."/>
            <person name="Hot D."/>
            <person name="Moureu S."/>
        </authorList>
    </citation>
    <scope>NUCLEOTIDE SEQUENCE</scope>
    <source>
        <strain evidence="1">NRRL B-16295</strain>
    </source>
</reference>
<evidence type="ECO:0000313" key="2">
    <source>
        <dbReference type="Proteomes" id="UP001058271"/>
    </source>
</evidence>